<organism evidence="1 2">
    <name type="scientific">Raphanus sativus</name>
    <name type="common">Radish</name>
    <name type="synonym">Raphanus raphanistrum var. sativus</name>
    <dbReference type="NCBI Taxonomy" id="3726"/>
    <lineage>
        <taxon>Eukaryota</taxon>
        <taxon>Viridiplantae</taxon>
        <taxon>Streptophyta</taxon>
        <taxon>Embryophyta</taxon>
        <taxon>Tracheophyta</taxon>
        <taxon>Spermatophyta</taxon>
        <taxon>Magnoliopsida</taxon>
        <taxon>eudicotyledons</taxon>
        <taxon>Gunneridae</taxon>
        <taxon>Pentapetalae</taxon>
        <taxon>rosids</taxon>
        <taxon>malvids</taxon>
        <taxon>Brassicales</taxon>
        <taxon>Brassicaceae</taxon>
        <taxon>Brassiceae</taxon>
        <taxon>Raphanus</taxon>
    </lineage>
</organism>
<gene>
    <name evidence="2" type="primary">LOC108810220</name>
</gene>
<dbReference type="AlphaFoldDB" id="A0A9W3BZ50"/>
<reference evidence="1" key="1">
    <citation type="journal article" date="2019" name="Database">
        <title>The radish genome database (RadishGD): an integrated information resource for radish genomics.</title>
        <authorList>
            <person name="Yu H.J."/>
            <person name="Baek S."/>
            <person name="Lee Y.J."/>
            <person name="Cho A."/>
            <person name="Mun J.H."/>
        </authorList>
    </citation>
    <scope>NUCLEOTIDE SEQUENCE [LARGE SCALE GENOMIC DNA]</scope>
    <source>
        <strain evidence="1">cv. WK10039</strain>
    </source>
</reference>
<dbReference type="GeneID" id="108810220"/>
<dbReference type="KEGG" id="rsz:108810220"/>
<evidence type="ECO:0000313" key="1">
    <source>
        <dbReference type="Proteomes" id="UP000504610"/>
    </source>
</evidence>
<dbReference type="RefSeq" id="XP_056844503.1">
    <property type="nucleotide sequence ID" value="XM_056988523.1"/>
</dbReference>
<proteinExistence type="predicted"/>
<keyword evidence="1" id="KW-1185">Reference proteome</keyword>
<reference evidence="2" key="2">
    <citation type="submission" date="2025-08" db="UniProtKB">
        <authorList>
            <consortium name="RefSeq"/>
        </authorList>
    </citation>
    <scope>IDENTIFICATION</scope>
    <source>
        <tissue evidence="2">Leaf</tissue>
    </source>
</reference>
<dbReference type="Proteomes" id="UP000504610">
    <property type="component" value="Chromosome 6"/>
</dbReference>
<evidence type="ECO:0000313" key="2">
    <source>
        <dbReference type="RefSeq" id="XP_056844503.1"/>
    </source>
</evidence>
<protein>
    <submittedName>
        <fullName evidence="2">Uncharacterized protein LOC108810220 isoform X1</fullName>
    </submittedName>
</protein>
<sequence length="125" mass="14276">MSNVMTMMQATIRLTDSSLLIRFDESASFEELTEPVSSIGVSIMANPQQLLSDSKKWSLQGDCCDKVLHFREASNVRKDGELMIMVDEMVNHRLRNCYRGDHHVSSNHYHCKHGKRCDHHDAVDA</sequence>
<accession>A0A9W3BZ50</accession>
<name>A0A9W3BZ50_RAPSA</name>